<gene>
    <name evidence="1" type="ORF">NDU88_004839</name>
</gene>
<keyword evidence="2" id="KW-1185">Reference proteome</keyword>
<protein>
    <recommendedName>
        <fullName evidence="3">Reverse transcriptase RNase H-like domain-containing protein</fullName>
    </recommendedName>
</protein>
<sequence>MDHKPLVKLFSTTGAQHATPRIAKWQYRLQMYDYHVEYVLRARNLLADCLSHLPSGNVYDGEGMDEDDVLGGRCVEVCSYVRFLSVESRAYLRTLGTRLNRMRGPRGDGWRQLGEKEAEMYCPVNIE</sequence>
<evidence type="ECO:0008006" key="3">
    <source>
        <dbReference type="Google" id="ProtNLM"/>
    </source>
</evidence>
<dbReference type="EMBL" id="JANPWB010000009">
    <property type="protein sequence ID" value="KAJ1152061.1"/>
    <property type="molecule type" value="Genomic_DNA"/>
</dbReference>
<comment type="caution">
    <text evidence="1">The sequence shown here is derived from an EMBL/GenBank/DDBJ whole genome shotgun (WGS) entry which is preliminary data.</text>
</comment>
<proteinExistence type="predicted"/>
<reference evidence="1" key="1">
    <citation type="journal article" date="2022" name="bioRxiv">
        <title>Sequencing and chromosome-scale assembly of the giantPleurodeles waltlgenome.</title>
        <authorList>
            <person name="Brown T."/>
            <person name="Elewa A."/>
            <person name="Iarovenko S."/>
            <person name="Subramanian E."/>
            <person name="Araus A.J."/>
            <person name="Petzold A."/>
            <person name="Susuki M."/>
            <person name="Suzuki K.-i.T."/>
            <person name="Hayashi T."/>
            <person name="Toyoda A."/>
            <person name="Oliveira C."/>
            <person name="Osipova E."/>
            <person name="Leigh N.D."/>
            <person name="Simon A."/>
            <person name="Yun M.H."/>
        </authorList>
    </citation>
    <scope>NUCLEOTIDE SEQUENCE</scope>
    <source>
        <strain evidence="1">20211129_DDA</strain>
        <tissue evidence="1">Liver</tissue>
    </source>
</reference>
<dbReference type="Proteomes" id="UP001066276">
    <property type="component" value="Chromosome 5"/>
</dbReference>
<name>A0AAV7RGS0_PLEWA</name>
<evidence type="ECO:0000313" key="1">
    <source>
        <dbReference type="EMBL" id="KAJ1152061.1"/>
    </source>
</evidence>
<organism evidence="1 2">
    <name type="scientific">Pleurodeles waltl</name>
    <name type="common">Iberian ribbed newt</name>
    <dbReference type="NCBI Taxonomy" id="8319"/>
    <lineage>
        <taxon>Eukaryota</taxon>
        <taxon>Metazoa</taxon>
        <taxon>Chordata</taxon>
        <taxon>Craniata</taxon>
        <taxon>Vertebrata</taxon>
        <taxon>Euteleostomi</taxon>
        <taxon>Amphibia</taxon>
        <taxon>Batrachia</taxon>
        <taxon>Caudata</taxon>
        <taxon>Salamandroidea</taxon>
        <taxon>Salamandridae</taxon>
        <taxon>Pleurodelinae</taxon>
        <taxon>Pleurodeles</taxon>
    </lineage>
</organism>
<evidence type="ECO:0000313" key="2">
    <source>
        <dbReference type="Proteomes" id="UP001066276"/>
    </source>
</evidence>
<accession>A0AAV7RGS0</accession>
<dbReference type="AlphaFoldDB" id="A0AAV7RGS0"/>